<feature type="domain" description="Protein translocase subunit SecDF P1" evidence="11">
    <location>
        <begin position="150"/>
        <end position="208"/>
    </location>
</feature>
<dbReference type="InterPro" id="IPR048631">
    <property type="entry name" value="SecD_1st"/>
</dbReference>
<evidence type="ECO:0000256" key="7">
    <source>
        <dbReference type="ARBA" id="ARBA00023010"/>
    </source>
</evidence>
<evidence type="ECO:0000256" key="5">
    <source>
        <dbReference type="ARBA" id="ARBA00022927"/>
    </source>
</evidence>
<evidence type="ECO:0000256" key="3">
    <source>
        <dbReference type="ARBA" id="ARBA00022475"/>
    </source>
</evidence>
<dbReference type="Gene3D" id="3.30.70.3400">
    <property type="match status" value="2"/>
</dbReference>
<evidence type="ECO:0000256" key="2">
    <source>
        <dbReference type="ARBA" id="ARBA00022448"/>
    </source>
</evidence>
<organism evidence="13 14">
    <name type="scientific">Magnetovibrio blakemorei</name>
    <dbReference type="NCBI Taxonomy" id="28181"/>
    <lineage>
        <taxon>Bacteria</taxon>
        <taxon>Pseudomonadati</taxon>
        <taxon>Pseudomonadota</taxon>
        <taxon>Alphaproteobacteria</taxon>
        <taxon>Rhodospirillales</taxon>
        <taxon>Magnetovibrionaceae</taxon>
        <taxon>Magnetovibrio</taxon>
    </lineage>
</organism>
<feature type="transmembrane region" description="Helical" evidence="9">
    <location>
        <begin position="368"/>
        <end position="385"/>
    </location>
</feature>
<dbReference type="GO" id="GO:0015450">
    <property type="term" value="F:protein-transporting ATPase activity"/>
    <property type="evidence" value="ECO:0007669"/>
    <property type="project" value="InterPro"/>
</dbReference>
<keyword evidence="8 9" id="KW-0472">Membrane</keyword>
<accession>A0A1E5QAL0</accession>
<dbReference type="STRING" id="28181.BEN30_05060"/>
<dbReference type="FunFam" id="1.20.1640.10:FF:000004">
    <property type="entry name" value="Protein translocase subunit SecD"/>
    <property type="match status" value="1"/>
</dbReference>
<evidence type="ECO:0000256" key="6">
    <source>
        <dbReference type="ARBA" id="ARBA00022989"/>
    </source>
</evidence>
<dbReference type="InterPro" id="IPR001036">
    <property type="entry name" value="Acrflvin-R"/>
</dbReference>
<comment type="function">
    <text evidence="9">Part of the Sec protein translocase complex. Interacts with the SecYEG preprotein conducting channel. SecDF uses the proton motive force (PMF) to complete protein translocation after the ATP-dependent function of SecA.</text>
</comment>
<comment type="subcellular location">
    <subcellularLocation>
        <location evidence="1 9">Cell membrane</location>
        <topology evidence="1 9">Multi-pass membrane protein</topology>
    </subcellularLocation>
</comment>
<evidence type="ECO:0000256" key="9">
    <source>
        <dbReference type="HAMAP-Rule" id="MF_01463"/>
    </source>
</evidence>
<dbReference type="HAMAP" id="MF_01463_B">
    <property type="entry name" value="SecD_B"/>
    <property type="match status" value="1"/>
</dbReference>
<dbReference type="RefSeq" id="WP_069956948.1">
    <property type="nucleotide sequence ID" value="NZ_MCGG01000010.1"/>
</dbReference>
<keyword evidence="6 9" id="KW-1133">Transmembrane helix</keyword>
<proteinExistence type="inferred from homology"/>
<keyword evidence="5 9" id="KW-0653">Protein transport</keyword>
<dbReference type="SUPFAM" id="SSF82866">
    <property type="entry name" value="Multidrug efflux transporter AcrB transmembrane domain"/>
    <property type="match status" value="1"/>
</dbReference>
<dbReference type="InterPro" id="IPR022646">
    <property type="entry name" value="SecD/SecF_CS"/>
</dbReference>
<dbReference type="Pfam" id="PF21760">
    <property type="entry name" value="SecD_1st"/>
    <property type="match status" value="1"/>
</dbReference>
<name>A0A1E5QAL0_9PROT</name>
<protein>
    <recommendedName>
        <fullName evidence="9">Protein translocase subunit SecD</fullName>
    </recommendedName>
</protein>
<evidence type="ECO:0000313" key="13">
    <source>
        <dbReference type="EMBL" id="OEJ68881.1"/>
    </source>
</evidence>
<dbReference type="NCBIfam" id="TIGR01129">
    <property type="entry name" value="secD"/>
    <property type="match status" value="1"/>
</dbReference>
<dbReference type="Proteomes" id="UP000095347">
    <property type="component" value="Unassembled WGS sequence"/>
</dbReference>
<dbReference type="InterPro" id="IPR054384">
    <property type="entry name" value="SecDF_P1_head"/>
</dbReference>
<dbReference type="OrthoDB" id="9805019at2"/>
<evidence type="ECO:0000259" key="11">
    <source>
        <dbReference type="Pfam" id="PF21760"/>
    </source>
</evidence>
<feature type="transmembrane region" description="Helical" evidence="9">
    <location>
        <begin position="458"/>
        <end position="483"/>
    </location>
</feature>
<feature type="transmembrane region" description="Helical" evidence="9">
    <location>
        <begin position="418"/>
        <end position="437"/>
    </location>
</feature>
<dbReference type="Pfam" id="PF02355">
    <property type="entry name" value="SecD_SecF_C"/>
    <property type="match status" value="1"/>
</dbReference>
<dbReference type="InterPro" id="IPR048634">
    <property type="entry name" value="SecD_SecF_C"/>
</dbReference>
<keyword evidence="4 9" id="KW-0812">Transmembrane</keyword>
<dbReference type="InterPro" id="IPR022813">
    <property type="entry name" value="SecD/SecF_arch_bac"/>
</dbReference>
<dbReference type="Gene3D" id="3.30.1360.200">
    <property type="match status" value="1"/>
</dbReference>
<comment type="caution">
    <text evidence="13">The sequence shown here is derived from an EMBL/GenBank/DDBJ whole genome shotgun (WGS) entry which is preliminary data.</text>
</comment>
<dbReference type="PANTHER" id="PTHR30081:SF1">
    <property type="entry name" value="PROTEIN TRANSLOCASE SUBUNIT SECD"/>
    <property type="match status" value="1"/>
</dbReference>
<evidence type="ECO:0000259" key="12">
    <source>
        <dbReference type="Pfam" id="PF22599"/>
    </source>
</evidence>
<evidence type="ECO:0000256" key="1">
    <source>
        <dbReference type="ARBA" id="ARBA00004651"/>
    </source>
</evidence>
<dbReference type="GO" id="GO:0065002">
    <property type="term" value="P:intracellular protein transmembrane transport"/>
    <property type="evidence" value="ECO:0007669"/>
    <property type="project" value="UniProtKB-UniRule"/>
</dbReference>
<dbReference type="NCBIfam" id="TIGR00916">
    <property type="entry name" value="2A0604s01"/>
    <property type="match status" value="1"/>
</dbReference>
<keyword evidence="3 9" id="KW-1003">Cell membrane</keyword>
<keyword evidence="7 9" id="KW-0811">Translocation</keyword>
<dbReference type="InterPro" id="IPR055344">
    <property type="entry name" value="SecD_SecF_C_bact"/>
</dbReference>
<dbReference type="Pfam" id="PF22599">
    <property type="entry name" value="SecDF_P1_head"/>
    <property type="match status" value="1"/>
</dbReference>
<reference evidence="14" key="1">
    <citation type="submission" date="2016-07" db="EMBL/GenBank/DDBJ databases">
        <authorList>
            <person name="Florea S."/>
            <person name="Webb J.S."/>
            <person name="Jaromczyk J."/>
            <person name="Schardl C.L."/>
        </authorList>
    </citation>
    <scope>NUCLEOTIDE SEQUENCE [LARGE SCALE GENOMIC DNA]</scope>
    <source>
        <strain evidence="14">MV-1</strain>
    </source>
</reference>
<dbReference type="EMBL" id="MCGG01000010">
    <property type="protein sequence ID" value="OEJ68881.1"/>
    <property type="molecule type" value="Genomic_DNA"/>
</dbReference>
<feature type="domain" description="SecDF P1 head subdomain" evidence="12">
    <location>
        <begin position="239"/>
        <end position="344"/>
    </location>
</feature>
<dbReference type="GO" id="GO:0005886">
    <property type="term" value="C:plasma membrane"/>
    <property type="evidence" value="ECO:0007669"/>
    <property type="project" value="UniProtKB-SubCell"/>
</dbReference>
<gene>
    <name evidence="9" type="primary">secD</name>
    <name evidence="13" type="ORF">BEN30_05060</name>
</gene>
<evidence type="ECO:0000313" key="14">
    <source>
        <dbReference type="Proteomes" id="UP000095347"/>
    </source>
</evidence>
<feature type="transmembrane region" description="Helical" evidence="9">
    <location>
        <begin position="390"/>
        <end position="412"/>
    </location>
</feature>
<comment type="caution">
    <text evidence="9">Lacks conserved residue(s) required for the propagation of feature annotation.</text>
</comment>
<dbReference type="GO" id="GO:0006605">
    <property type="term" value="P:protein targeting"/>
    <property type="evidence" value="ECO:0007669"/>
    <property type="project" value="UniProtKB-UniRule"/>
</dbReference>
<dbReference type="InterPro" id="IPR005791">
    <property type="entry name" value="SecD"/>
</dbReference>
<dbReference type="Gene3D" id="1.20.1640.10">
    <property type="entry name" value="Multidrug efflux transporter AcrB transmembrane domain"/>
    <property type="match status" value="1"/>
</dbReference>
<dbReference type="PANTHER" id="PTHR30081">
    <property type="entry name" value="PROTEIN-EXPORT MEMBRANE PROTEIN SEC"/>
    <property type="match status" value="1"/>
</dbReference>
<evidence type="ECO:0000259" key="10">
    <source>
        <dbReference type="Pfam" id="PF02355"/>
    </source>
</evidence>
<feature type="domain" description="Protein export membrane protein SecD/SecF C-terminal" evidence="10">
    <location>
        <begin position="349"/>
        <end position="516"/>
    </location>
</feature>
<dbReference type="Pfam" id="PF07549">
    <property type="entry name" value="Sec_GG"/>
    <property type="match status" value="1"/>
</dbReference>
<comment type="subunit">
    <text evidence="9">Forms a complex with SecF. Part of the essential Sec protein translocation apparatus which comprises SecA, SecYEG and auxiliary proteins SecDF-YajC and YidC.</text>
</comment>
<keyword evidence="2 9" id="KW-0813">Transport</keyword>
<comment type="similarity">
    <text evidence="9">Belongs to the SecD/SecF family. SecD subfamily.</text>
</comment>
<dbReference type="PRINTS" id="PR00702">
    <property type="entry name" value="ACRIFLAVINRP"/>
</dbReference>
<dbReference type="AlphaFoldDB" id="A0A1E5QAL0"/>
<evidence type="ECO:0000256" key="4">
    <source>
        <dbReference type="ARBA" id="ARBA00022692"/>
    </source>
</evidence>
<feature type="transmembrane region" description="Helical" evidence="9">
    <location>
        <begin position="489"/>
        <end position="513"/>
    </location>
</feature>
<dbReference type="GO" id="GO:0043952">
    <property type="term" value="P:protein transport by the Sec complex"/>
    <property type="evidence" value="ECO:0007669"/>
    <property type="project" value="UniProtKB-UniRule"/>
</dbReference>
<keyword evidence="14" id="KW-1185">Reference proteome</keyword>
<evidence type="ECO:0000256" key="8">
    <source>
        <dbReference type="ARBA" id="ARBA00023136"/>
    </source>
</evidence>
<sequence length="527" mass="55955">MLKIETWKLAVVGILCALGFAFAAPNLLSSEAVDGLPGFLPKSQISLGLDLQGGSHLLLEVEVGVVVKERLESLVDSIRTELRKERIIYGGLGATDSAVSVTIKDPAEAQKAYDTIRQLEVGYASDLADDGVITLTLTEQSLKERRVAAVEQSIEIVRRRIDPQGIKEPTIIRQGDDRILLQVPGEDDPEKLKKLLGQTAKLTFHLLDEKGSLADAMAGRVPPGSMLVPSIDEFDNRGAARMYLLKKRVSVSGDTLVSASLGFDQSSRPAVNFRLDAVGGKKFADITRANIGKPFAIVLDGKVISAPTIQGIIPGGSGQITSGTFTTESARELSLLLSAGALPAPLTVLEERSVGPGLGQDSVDAGKVASMVGLALVVVFMAIYYGRFGVYANVALLMNMVLIVAMLSAFGATLTLPGIAGIVLTIGMAVDANVLVFERIREELRTGRGVLSAVDQGYKLALSTIMDANITTLIAAVLLFAFGSGPVQGFAVTLAVGIISSMFTAIWVTRILISTWLRRTRPATLTI</sequence>